<dbReference type="GO" id="GO:0070205">
    <property type="term" value="F:2-succinyl-6-hydroxy-2,4-cyclohexadiene-1-carboxylate synthase activity"/>
    <property type="evidence" value="ECO:0007669"/>
    <property type="project" value="UniProtKB-EC"/>
</dbReference>
<dbReference type="SUPFAM" id="SSF53474">
    <property type="entry name" value="alpha/beta-Hydrolases"/>
    <property type="match status" value="1"/>
</dbReference>
<dbReference type="InterPro" id="IPR029058">
    <property type="entry name" value="AB_hydrolase_fold"/>
</dbReference>
<dbReference type="Pfam" id="PF12697">
    <property type="entry name" value="Abhydrolase_6"/>
    <property type="match status" value="1"/>
</dbReference>
<evidence type="ECO:0000259" key="1">
    <source>
        <dbReference type="Pfam" id="PF12697"/>
    </source>
</evidence>
<evidence type="ECO:0000313" key="2">
    <source>
        <dbReference type="EMBL" id="QJR13996.1"/>
    </source>
</evidence>
<organism evidence="2 3">
    <name type="scientific">Usitatibacter palustris</name>
    <dbReference type="NCBI Taxonomy" id="2732487"/>
    <lineage>
        <taxon>Bacteria</taxon>
        <taxon>Pseudomonadati</taxon>
        <taxon>Pseudomonadota</taxon>
        <taxon>Betaproteobacteria</taxon>
        <taxon>Nitrosomonadales</taxon>
        <taxon>Usitatibacteraceae</taxon>
        <taxon>Usitatibacter</taxon>
    </lineage>
</organism>
<dbReference type="PANTHER" id="PTHR43194">
    <property type="entry name" value="HYDROLASE ALPHA/BETA FOLD FAMILY"/>
    <property type="match status" value="1"/>
</dbReference>
<dbReference type="KEGG" id="upl:DSM104440_00788"/>
<feature type="domain" description="AB hydrolase-1" evidence="1">
    <location>
        <begin position="2"/>
        <end position="208"/>
    </location>
</feature>
<keyword evidence="2" id="KW-0456">Lyase</keyword>
<accession>A0A6M4H386</accession>
<proteinExistence type="predicted"/>
<dbReference type="EC" id="4.2.99.20" evidence="2"/>
<dbReference type="InParanoid" id="A0A6M4H386"/>
<dbReference type="AlphaFoldDB" id="A0A6M4H386"/>
<keyword evidence="3" id="KW-1185">Reference proteome</keyword>
<name>A0A6M4H386_9PROT</name>
<dbReference type="InterPro" id="IPR000073">
    <property type="entry name" value="AB_hydrolase_1"/>
</dbReference>
<gene>
    <name evidence="2" type="primary">menH_1</name>
    <name evidence="2" type="ORF">DSM104440_00788</name>
</gene>
<sequence>MVCVDVAGRGTSDWLPAPLYGFPQFLSDLNALLAHLRVREVDWVGTSMGGLLGMLLAAQRNSPVRRLVMNDVGAFLPTPALQTIGRNLLGPTSFPTLAAIDAHLKRTHKEWGRIPPEQWRALVRHGSRKTGNEYRLHYDPAIARLVQPMPLSPGIFFWDAWQKVTCPTLLLRGETSHVFPRTVADTMLLRHDNARLEEIPGCGHAPSLMLPGHVDLVAEFLDAPAASATKRAAITRRKRVENG</sequence>
<dbReference type="InterPro" id="IPR050228">
    <property type="entry name" value="Carboxylesterase_BioH"/>
</dbReference>
<protein>
    <submittedName>
        <fullName evidence="2">2-succinyl-6-hydroxy-2, 4-cyclohexadiene-1-carboxylate synthase</fullName>
        <ecNumber evidence="2">4.2.99.20</ecNumber>
    </submittedName>
</protein>
<dbReference type="EMBL" id="CP053073">
    <property type="protein sequence ID" value="QJR13996.1"/>
    <property type="molecule type" value="Genomic_DNA"/>
</dbReference>
<dbReference type="Proteomes" id="UP000503096">
    <property type="component" value="Chromosome"/>
</dbReference>
<dbReference type="PANTHER" id="PTHR43194:SF2">
    <property type="entry name" value="PEROXISOMAL MEMBRANE PROTEIN LPX1"/>
    <property type="match status" value="1"/>
</dbReference>
<evidence type="ECO:0000313" key="3">
    <source>
        <dbReference type="Proteomes" id="UP000503096"/>
    </source>
</evidence>
<dbReference type="Gene3D" id="3.40.50.1820">
    <property type="entry name" value="alpha/beta hydrolase"/>
    <property type="match status" value="1"/>
</dbReference>
<reference evidence="2 3" key="1">
    <citation type="submission" date="2020-04" db="EMBL/GenBank/DDBJ databases">
        <title>Usitatibacter rugosus gen. nov., sp. nov. and Usitatibacter palustris sp. nov., novel members of Usitatibacteraceae fam. nov. within the order Nitrosomonadales isolated from soil.</title>
        <authorList>
            <person name="Huber K.J."/>
            <person name="Neumann-Schaal M."/>
            <person name="Geppert A."/>
            <person name="Luckner M."/>
            <person name="Wanner G."/>
            <person name="Overmann J."/>
        </authorList>
    </citation>
    <scope>NUCLEOTIDE SEQUENCE [LARGE SCALE GENOMIC DNA]</scope>
    <source>
        <strain evidence="2 3">Swamp67</strain>
    </source>
</reference>